<dbReference type="InterPro" id="IPR051158">
    <property type="entry name" value="Metallophosphoesterase_sf"/>
</dbReference>
<dbReference type="InterPro" id="IPR029052">
    <property type="entry name" value="Metallo-depent_PP-like"/>
</dbReference>
<dbReference type="STRING" id="1173111.SAMN05444955_107213"/>
<reference evidence="2 3" key="1">
    <citation type="submission" date="2016-10" db="EMBL/GenBank/DDBJ databases">
        <authorList>
            <person name="de Groot N.N."/>
        </authorList>
    </citation>
    <scope>NUCLEOTIDE SEQUENCE [LARGE SCALE GENOMIC DNA]</scope>
    <source>
        <strain evidence="2 3">DSM 46701</strain>
    </source>
</reference>
<dbReference type="InterPro" id="IPR004843">
    <property type="entry name" value="Calcineurin-like_PHP"/>
</dbReference>
<feature type="domain" description="Calcineurin-like phosphoesterase" evidence="1">
    <location>
        <begin position="1"/>
        <end position="210"/>
    </location>
</feature>
<dbReference type="RefSeq" id="WP_089968154.1">
    <property type="nucleotide sequence ID" value="NZ_FOCQ01000007.1"/>
</dbReference>
<dbReference type="EMBL" id="FOCQ01000007">
    <property type="protein sequence ID" value="SEN23912.1"/>
    <property type="molecule type" value="Genomic_DNA"/>
</dbReference>
<dbReference type="AlphaFoldDB" id="A0A1H8EWQ1"/>
<dbReference type="PANTHER" id="PTHR31302">
    <property type="entry name" value="TRANSMEMBRANE PROTEIN WITH METALLOPHOSPHOESTERASE DOMAIN-RELATED"/>
    <property type="match status" value="1"/>
</dbReference>
<proteinExistence type="predicted"/>
<dbReference type="Proteomes" id="UP000199695">
    <property type="component" value="Unassembled WGS sequence"/>
</dbReference>
<accession>A0A1H8EWQ1</accession>
<evidence type="ECO:0000313" key="2">
    <source>
        <dbReference type="EMBL" id="SEN23912.1"/>
    </source>
</evidence>
<dbReference type="OrthoDB" id="8610138at2"/>
<sequence length="242" mass="27816">MAIYALSDLHLSFNKPVSLFDIDPENDIEKPMDVFGWDRHYERIRDQWLARVSPEDTVLIPGDISWAMKLDTARYDFEWINQLPGKKVMSPGNHCYYAQSKKKVREALPEGMEWIDADYTTVEGLVVAGTRGWTLPGDRFYNEEEDRKIYERQVGRLRIALELAAREQPDREKMVMLHFPPLTRSAIESGFMDVMKEFGVTLCIYGHMHGKAAEEAIQGTVDGIELKLVACDALNFCPVKIR</sequence>
<dbReference type="SUPFAM" id="SSF56300">
    <property type="entry name" value="Metallo-dependent phosphatases"/>
    <property type="match status" value="1"/>
</dbReference>
<name>A0A1H8EWQ1_9BACL</name>
<evidence type="ECO:0000259" key="1">
    <source>
        <dbReference type="Pfam" id="PF00149"/>
    </source>
</evidence>
<protein>
    <recommendedName>
        <fullName evidence="1">Calcineurin-like phosphoesterase domain-containing protein</fullName>
    </recommendedName>
</protein>
<organism evidence="2 3">
    <name type="scientific">Lihuaxuella thermophila</name>
    <dbReference type="NCBI Taxonomy" id="1173111"/>
    <lineage>
        <taxon>Bacteria</taxon>
        <taxon>Bacillati</taxon>
        <taxon>Bacillota</taxon>
        <taxon>Bacilli</taxon>
        <taxon>Bacillales</taxon>
        <taxon>Thermoactinomycetaceae</taxon>
        <taxon>Lihuaxuella</taxon>
    </lineage>
</organism>
<gene>
    <name evidence="2" type="ORF">SAMN05444955_107213</name>
</gene>
<dbReference type="PANTHER" id="PTHR31302:SF22">
    <property type="entry name" value="PHOSPHOESTERASE"/>
    <property type="match status" value="1"/>
</dbReference>
<dbReference type="PIRSF" id="PIRSF033094">
    <property type="entry name" value="Pesterase_CT488"/>
    <property type="match status" value="1"/>
</dbReference>
<keyword evidence="3" id="KW-1185">Reference proteome</keyword>
<evidence type="ECO:0000313" key="3">
    <source>
        <dbReference type="Proteomes" id="UP000199695"/>
    </source>
</evidence>
<dbReference type="Gene3D" id="3.60.21.10">
    <property type="match status" value="1"/>
</dbReference>
<dbReference type="GO" id="GO:0016787">
    <property type="term" value="F:hydrolase activity"/>
    <property type="evidence" value="ECO:0007669"/>
    <property type="project" value="InterPro"/>
</dbReference>
<dbReference type="InterPro" id="IPR014578">
    <property type="entry name" value="Pesterase_CT488"/>
</dbReference>
<dbReference type="Pfam" id="PF00149">
    <property type="entry name" value="Metallophos"/>
    <property type="match status" value="1"/>
</dbReference>